<keyword evidence="4" id="KW-1185">Reference proteome</keyword>
<dbReference type="EMBL" id="JBHTBS010000014">
    <property type="protein sequence ID" value="MFC7339244.1"/>
    <property type="molecule type" value="Genomic_DNA"/>
</dbReference>
<evidence type="ECO:0000313" key="4">
    <source>
        <dbReference type="Proteomes" id="UP001596472"/>
    </source>
</evidence>
<accession>A0ABW2LD07</accession>
<gene>
    <name evidence="3" type="ORF">ACFQY0_18770</name>
</gene>
<organism evidence="3 4">
    <name type="scientific">Haloferula chungangensis</name>
    <dbReference type="NCBI Taxonomy" id="1048331"/>
    <lineage>
        <taxon>Bacteria</taxon>
        <taxon>Pseudomonadati</taxon>
        <taxon>Verrucomicrobiota</taxon>
        <taxon>Verrucomicrobiia</taxon>
        <taxon>Verrucomicrobiales</taxon>
        <taxon>Verrucomicrobiaceae</taxon>
        <taxon>Haloferula</taxon>
    </lineage>
</organism>
<proteinExistence type="predicted"/>
<dbReference type="RefSeq" id="WP_379715690.1">
    <property type="nucleotide sequence ID" value="NZ_JBHTBS010000014.1"/>
</dbReference>
<keyword evidence="2" id="KW-0812">Transmembrane</keyword>
<feature type="transmembrane region" description="Helical" evidence="2">
    <location>
        <begin position="12"/>
        <end position="31"/>
    </location>
</feature>
<evidence type="ECO:0000313" key="3">
    <source>
        <dbReference type="EMBL" id="MFC7339244.1"/>
    </source>
</evidence>
<sequence length="169" mass="19228">MEQFIKIMQSEFVWGLLIGFTFAFFAWKSGLSTKLRLSRDVRRLESELRELQGHLNTQLKINSQGNQSLQDELDDLRRQNENLRVSLAGLQNKPGRAEHRQYQITESAVRMMREQAPGFAPAWEKAVRQAEAEVEAGESGLKRLVRKVIPGIGMSSGPNANTPHDDEEH</sequence>
<evidence type="ECO:0000256" key="2">
    <source>
        <dbReference type="SAM" id="Phobius"/>
    </source>
</evidence>
<keyword evidence="2" id="KW-0472">Membrane</keyword>
<keyword evidence="1" id="KW-0175">Coiled coil</keyword>
<evidence type="ECO:0000256" key="1">
    <source>
        <dbReference type="SAM" id="Coils"/>
    </source>
</evidence>
<dbReference type="Proteomes" id="UP001596472">
    <property type="component" value="Unassembled WGS sequence"/>
</dbReference>
<comment type="caution">
    <text evidence="3">The sequence shown here is derived from an EMBL/GenBank/DDBJ whole genome shotgun (WGS) entry which is preliminary data.</text>
</comment>
<reference evidence="4" key="1">
    <citation type="journal article" date="2019" name="Int. J. Syst. Evol. Microbiol.">
        <title>The Global Catalogue of Microorganisms (GCM) 10K type strain sequencing project: providing services to taxonomists for standard genome sequencing and annotation.</title>
        <authorList>
            <consortium name="The Broad Institute Genomics Platform"/>
            <consortium name="The Broad Institute Genome Sequencing Center for Infectious Disease"/>
            <person name="Wu L."/>
            <person name="Ma J."/>
        </authorList>
    </citation>
    <scope>NUCLEOTIDE SEQUENCE [LARGE SCALE GENOMIC DNA]</scope>
    <source>
        <strain evidence="4">CGMCC 4.1467</strain>
    </source>
</reference>
<keyword evidence="2" id="KW-1133">Transmembrane helix</keyword>
<name>A0ABW2LD07_9BACT</name>
<protein>
    <submittedName>
        <fullName evidence="3">Uncharacterized protein</fullName>
    </submittedName>
</protein>
<feature type="coiled-coil region" evidence="1">
    <location>
        <begin position="34"/>
        <end position="93"/>
    </location>
</feature>